<keyword evidence="10 11" id="KW-0694">RNA-binding</keyword>
<dbReference type="PROSITE" id="PS50142">
    <property type="entry name" value="RNASE_3_2"/>
    <property type="match status" value="2"/>
</dbReference>
<dbReference type="SUPFAM" id="SSF52540">
    <property type="entry name" value="P-loop containing nucleoside triphosphate hydrolases"/>
    <property type="match status" value="1"/>
</dbReference>
<dbReference type="Gene3D" id="3.30.160.380">
    <property type="entry name" value="Dicer dimerisation domain"/>
    <property type="match status" value="1"/>
</dbReference>
<feature type="domain" description="Dicer dsRNA-binding fold" evidence="15">
    <location>
        <begin position="524"/>
        <end position="624"/>
    </location>
</feature>
<keyword evidence="5" id="KW-0547">Nucleotide-binding</keyword>
<dbReference type="Gene3D" id="3.40.50.300">
    <property type="entry name" value="P-loop containing nucleotide triphosphate hydrolases"/>
    <property type="match status" value="2"/>
</dbReference>
<keyword evidence="4" id="KW-0677">Repeat</keyword>
<dbReference type="Pfam" id="PF00636">
    <property type="entry name" value="Ribonuclease_3"/>
    <property type="match status" value="2"/>
</dbReference>
<dbReference type="STRING" id="1051891.A0A0C3KC62"/>
<feature type="domain" description="Helicase C-terminal" evidence="14">
    <location>
        <begin position="339"/>
        <end position="508"/>
    </location>
</feature>
<dbReference type="SUPFAM" id="SSF69065">
    <property type="entry name" value="RNase III domain-like"/>
    <property type="match status" value="2"/>
</dbReference>
<dbReference type="SMART" id="SM00535">
    <property type="entry name" value="RIBOc"/>
    <property type="match status" value="2"/>
</dbReference>
<evidence type="ECO:0000259" key="12">
    <source>
        <dbReference type="PROSITE" id="PS50142"/>
    </source>
</evidence>
<evidence type="ECO:0000256" key="4">
    <source>
        <dbReference type="ARBA" id="ARBA00022737"/>
    </source>
</evidence>
<evidence type="ECO:0000259" key="15">
    <source>
        <dbReference type="PROSITE" id="PS51327"/>
    </source>
</evidence>
<proteinExistence type="inferred from homology"/>
<dbReference type="Gene3D" id="1.10.1520.10">
    <property type="entry name" value="Ribonuclease III domain"/>
    <property type="match status" value="2"/>
</dbReference>
<dbReference type="Proteomes" id="UP000054248">
    <property type="component" value="Unassembled WGS sequence"/>
</dbReference>
<dbReference type="Pfam" id="PF00271">
    <property type="entry name" value="Helicase_C"/>
    <property type="match status" value="1"/>
</dbReference>
<dbReference type="GO" id="GO:0004386">
    <property type="term" value="F:helicase activity"/>
    <property type="evidence" value="ECO:0007669"/>
    <property type="project" value="UniProtKB-KW"/>
</dbReference>
<dbReference type="FunFam" id="1.10.1520.10:FF:000004">
    <property type="entry name" value="Endoribonuclease dicer-like 1"/>
    <property type="match status" value="1"/>
</dbReference>
<feature type="domain" description="RNase III" evidence="12">
    <location>
        <begin position="1099"/>
        <end position="1246"/>
    </location>
</feature>
<dbReference type="InterPro" id="IPR014001">
    <property type="entry name" value="Helicase_ATP-bd"/>
</dbReference>
<dbReference type="PROSITE" id="PS51327">
    <property type="entry name" value="DICER_DSRBF"/>
    <property type="match status" value="1"/>
</dbReference>
<dbReference type="CDD" id="cd00593">
    <property type="entry name" value="RIBOc"/>
    <property type="match status" value="2"/>
</dbReference>
<dbReference type="CDD" id="cd18034">
    <property type="entry name" value="DEXHc_dicer"/>
    <property type="match status" value="1"/>
</dbReference>
<keyword evidence="8" id="KW-0067">ATP-binding</keyword>
<keyword evidence="6" id="KW-0378">Hydrolase</keyword>
<evidence type="ECO:0000256" key="5">
    <source>
        <dbReference type="ARBA" id="ARBA00022741"/>
    </source>
</evidence>
<dbReference type="SMART" id="SM00487">
    <property type="entry name" value="DEXDc"/>
    <property type="match status" value="1"/>
</dbReference>
<dbReference type="Pfam" id="PF00270">
    <property type="entry name" value="DEAD"/>
    <property type="match status" value="1"/>
</dbReference>
<evidence type="ECO:0000256" key="7">
    <source>
        <dbReference type="ARBA" id="ARBA00022806"/>
    </source>
</evidence>
<dbReference type="PROSITE" id="PS51192">
    <property type="entry name" value="HELICASE_ATP_BIND_1"/>
    <property type="match status" value="1"/>
</dbReference>
<comment type="cofactor">
    <cofactor evidence="1">
        <name>Mn(2+)</name>
        <dbReference type="ChEBI" id="CHEBI:29035"/>
    </cofactor>
</comment>
<evidence type="ECO:0000256" key="6">
    <source>
        <dbReference type="ARBA" id="ARBA00022801"/>
    </source>
</evidence>
<dbReference type="GO" id="GO:0005524">
    <property type="term" value="F:ATP binding"/>
    <property type="evidence" value="ECO:0007669"/>
    <property type="project" value="UniProtKB-KW"/>
</dbReference>
<dbReference type="InterPro" id="IPR027417">
    <property type="entry name" value="P-loop_NTPase"/>
</dbReference>
<evidence type="ECO:0000256" key="11">
    <source>
        <dbReference type="PROSITE-ProRule" id="PRU00657"/>
    </source>
</evidence>
<dbReference type="InterPro" id="IPR001650">
    <property type="entry name" value="Helicase_C-like"/>
</dbReference>
<name>A0A0C3KC62_9AGAM</name>
<evidence type="ECO:0000313" key="17">
    <source>
        <dbReference type="Proteomes" id="UP000054248"/>
    </source>
</evidence>
<dbReference type="InterPro" id="IPR011545">
    <property type="entry name" value="DEAD/DEAH_box_helicase_dom"/>
</dbReference>
<reference evidence="16 17" key="1">
    <citation type="submission" date="2014-04" db="EMBL/GenBank/DDBJ databases">
        <authorList>
            <consortium name="DOE Joint Genome Institute"/>
            <person name="Kuo A."/>
            <person name="Girlanda M."/>
            <person name="Perotto S."/>
            <person name="Kohler A."/>
            <person name="Nagy L.G."/>
            <person name="Floudas D."/>
            <person name="Copeland A."/>
            <person name="Barry K.W."/>
            <person name="Cichocki N."/>
            <person name="Veneault-Fourrey C."/>
            <person name="LaButti K."/>
            <person name="Lindquist E.A."/>
            <person name="Lipzen A."/>
            <person name="Lundell T."/>
            <person name="Morin E."/>
            <person name="Murat C."/>
            <person name="Sun H."/>
            <person name="Tunlid A."/>
            <person name="Henrissat B."/>
            <person name="Grigoriev I.V."/>
            <person name="Hibbett D.S."/>
            <person name="Martin F."/>
            <person name="Nordberg H.P."/>
            <person name="Cantor M.N."/>
            <person name="Hua S.X."/>
        </authorList>
    </citation>
    <scope>NUCLEOTIDE SEQUENCE [LARGE SCALE GENOMIC DNA]</scope>
    <source>
        <strain evidence="16 17">MUT 4182</strain>
    </source>
</reference>
<dbReference type="InterPro" id="IPR038248">
    <property type="entry name" value="Dicer_dimer_sf"/>
</dbReference>
<dbReference type="Pfam" id="PF03368">
    <property type="entry name" value="Dicer_dimer"/>
    <property type="match status" value="1"/>
</dbReference>
<dbReference type="PROSITE" id="PS51194">
    <property type="entry name" value="HELICASE_CTER"/>
    <property type="match status" value="1"/>
</dbReference>
<dbReference type="PANTHER" id="PTHR14950:SF37">
    <property type="entry name" value="ENDORIBONUCLEASE DICER"/>
    <property type="match status" value="1"/>
</dbReference>
<evidence type="ECO:0000256" key="9">
    <source>
        <dbReference type="ARBA" id="ARBA00022842"/>
    </source>
</evidence>
<evidence type="ECO:0000259" key="13">
    <source>
        <dbReference type="PROSITE" id="PS51192"/>
    </source>
</evidence>
<dbReference type="InterPro" id="IPR005034">
    <property type="entry name" value="Dicer_dimerisation"/>
</dbReference>
<keyword evidence="17" id="KW-1185">Reference proteome</keyword>
<dbReference type="GO" id="GO:0005634">
    <property type="term" value="C:nucleus"/>
    <property type="evidence" value="ECO:0007669"/>
    <property type="project" value="TreeGrafter"/>
</dbReference>
<dbReference type="HOGENOM" id="CLU_000907_4_4_1"/>
<sequence length="1424" mass="160191">MSTPDNRELLPRAYQTEIFERALKGNVVAALATGSGKTLIAALLLRWTACQPSQAGKKIFFLVPKVPLVEQQKSFIAGQTAGLRIGGYIGAMGVDLWDRPKWLKELQEHDVFVMTPAILLRLLTHAYISLKQISLLVVDEAHHVRGNSPEAQIFHHHYHHTDKAHRPKIFGMTASPVWSPKNPHKHIADLERLMDSRIISVQENVSELNQYSPLADVAIIKYASTWQAPPLDSLWAEINDYDILKDFIELEETYISLESRYQHALDHLGVLAADRYLYTYLESRISAVGLSAQSQAVLGDISKLRNQIQLVRSFLDKHKPRFDIHVAKYDKIVSAKVWELAHLLGKYKSDRLQGIVFVERRDEVKVLAWLLPRLQDSEWISCASIVGHGGASEVASIGMSVKAQEAAVREFREGKYQILFASSVAEEGLDFQYLSLVVMFDVVKNVVSFAQSRGRARKAGSAYYAMLPSNSPEMEAKFRAIVVAEMSNTSLLAMKRPDKMDVDEEDDEDGILSETERRARYVTSKGAILTYSTAVVLLAELCALLPTDEYTDSLQPKYTGGFQSMVSLPPALPIPRNALEYIGPSCKKKAEAKRAVAFKAVVALHRFGCFDEYLHPVREPPVGIGEDADGRKVPDTIVDKIIEVDSLTPYDNPWREGAQLWVHPIEIQGRTAAGLLVANQLFVDTLLDGREMGPVRLHRGVQLSFDSEQERIERLQLVADFNGRAIDLSITSRPFDIKNRAVYIVPLDCNSSGLVDWNAVTRLANPATASILWTPQTHIDIEGPILARHRRRHRAMLFNRVRTDLTCLSPPEPIQGHWPEKGYTSYFHFYEEFYSPDKHGKSPLGIMEDDTMLEFIELPKARTVVQRAYVPIREIDRQHTVIVPHRAIILFPLSLYVYHAYTILPALVRHIMGQFRTREALEDLHLPPLDQGLLVEAYTLPLVCAGYDYQRLETLGDSCLKLATTVHVFIRYPHKHEGQLSPMRRNSISNIYLRGRALQRSLYLFMSGERVLDGRFWTPPSATVTYDPRGRPLTKQKLPRKCLQDCMEATLGVAWLTGGMEMVLQAGTELNLCFGGTVPWPERYTRQHRDAPQEVPQALHSLMEKLDYRFDDLWLLTEALTHPSCPAKETSSYNRLEFVGDALVDLFVIKYLFPRFPDAPPGKLTWTRSAAVNNATLAAVAVKELSLDKYVLHAAPSLEQATSKARRELEAMPYSEIVARYWSLQPPKVLGDLLESVIGAVFVDSGFRLEAVWAVLDRVMSPMVAELHPDLPLDPTSEMMQYLAKRGCTRVRFKKAEVTDSDVREYVVRVLVHETELVAPVPAFTRPLAQAFSCDALQKACEAGLIDLATLCTCKEDRLNTTEEKEVRKYLGRADDDPVDIPTALERIAADSDDDGAIQSLLALGNLDEISGSPGNEEEEEDSE</sequence>
<dbReference type="GO" id="GO:0030422">
    <property type="term" value="P:siRNA processing"/>
    <property type="evidence" value="ECO:0007669"/>
    <property type="project" value="TreeGrafter"/>
</dbReference>
<dbReference type="GO" id="GO:0003723">
    <property type="term" value="F:RNA binding"/>
    <property type="evidence" value="ECO:0007669"/>
    <property type="project" value="UniProtKB-UniRule"/>
</dbReference>
<accession>A0A0C3KC62</accession>
<keyword evidence="3" id="KW-0479">Metal-binding</keyword>
<feature type="domain" description="Helicase ATP-binding" evidence="13">
    <location>
        <begin position="18"/>
        <end position="194"/>
    </location>
</feature>
<dbReference type="PANTHER" id="PTHR14950">
    <property type="entry name" value="DICER-RELATED"/>
    <property type="match status" value="1"/>
</dbReference>
<gene>
    <name evidence="16" type="ORF">M407DRAFT_31297</name>
</gene>
<dbReference type="EMBL" id="KN823244">
    <property type="protein sequence ID" value="KIO19048.1"/>
    <property type="molecule type" value="Genomic_DNA"/>
</dbReference>
<evidence type="ECO:0000256" key="1">
    <source>
        <dbReference type="ARBA" id="ARBA00001936"/>
    </source>
</evidence>
<dbReference type="SMART" id="SM00490">
    <property type="entry name" value="HELICc"/>
    <property type="match status" value="1"/>
</dbReference>
<organism evidence="16 17">
    <name type="scientific">Tulasnella calospora MUT 4182</name>
    <dbReference type="NCBI Taxonomy" id="1051891"/>
    <lineage>
        <taxon>Eukaryota</taxon>
        <taxon>Fungi</taxon>
        <taxon>Dikarya</taxon>
        <taxon>Basidiomycota</taxon>
        <taxon>Agaricomycotina</taxon>
        <taxon>Agaricomycetes</taxon>
        <taxon>Cantharellales</taxon>
        <taxon>Tulasnellaceae</taxon>
        <taxon>Tulasnella</taxon>
    </lineage>
</organism>
<dbReference type="InterPro" id="IPR036389">
    <property type="entry name" value="RNase_III_sf"/>
</dbReference>
<evidence type="ECO:0000259" key="14">
    <source>
        <dbReference type="PROSITE" id="PS51194"/>
    </source>
</evidence>
<keyword evidence="7" id="KW-0347">Helicase</keyword>
<evidence type="ECO:0000313" key="16">
    <source>
        <dbReference type="EMBL" id="KIO19048.1"/>
    </source>
</evidence>
<comment type="similarity">
    <text evidence="11">Belongs to the helicase family. Dicer subfamily.</text>
</comment>
<dbReference type="GO" id="GO:0004525">
    <property type="term" value="F:ribonuclease III activity"/>
    <property type="evidence" value="ECO:0007669"/>
    <property type="project" value="InterPro"/>
</dbReference>
<protein>
    <recommendedName>
        <fullName evidence="18">Dicer-like protein 1</fullName>
    </recommendedName>
</protein>
<evidence type="ECO:0000256" key="8">
    <source>
        <dbReference type="ARBA" id="ARBA00022840"/>
    </source>
</evidence>
<evidence type="ECO:0008006" key="18">
    <source>
        <dbReference type="Google" id="ProtNLM"/>
    </source>
</evidence>
<keyword evidence="9" id="KW-0460">Magnesium</keyword>
<dbReference type="InterPro" id="IPR000999">
    <property type="entry name" value="RNase_III_dom"/>
</dbReference>
<evidence type="ECO:0000256" key="2">
    <source>
        <dbReference type="ARBA" id="ARBA00001946"/>
    </source>
</evidence>
<dbReference type="OrthoDB" id="416741at2759"/>
<feature type="domain" description="RNase III" evidence="12">
    <location>
        <begin position="917"/>
        <end position="1059"/>
    </location>
</feature>
<dbReference type="GO" id="GO:0046872">
    <property type="term" value="F:metal ion binding"/>
    <property type="evidence" value="ECO:0007669"/>
    <property type="project" value="UniProtKB-KW"/>
</dbReference>
<dbReference type="GO" id="GO:0005737">
    <property type="term" value="C:cytoplasm"/>
    <property type="evidence" value="ECO:0007669"/>
    <property type="project" value="TreeGrafter"/>
</dbReference>
<comment type="cofactor">
    <cofactor evidence="2">
        <name>Mg(2+)</name>
        <dbReference type="ChEBI" id="CHEBI:18420"/>
    </cofactor>
</comment>
<evidence type="ECO:0000256" key="3">
    <source>
        <dbReference type="ARBA" id="ARBA00022723"/>
    </source>
</evidence>
<reference evidence="17" key="2">
    <citation type="submission" date="2015-01" db="EMBL/GenBank/DDBJ databases">
        <title>Evolutionary Origins and Diversification of the Mycorrhizal Mutualists.</title>
        <authorList>
            <consortium name="DOE Joint Genome Institute"/>
            <consortium name="Mycorrhizal Genomics Consortium"/>
            <person name="Kohler A."/>
            <person name="Kuo A."/>
            <person name="Nagy L.G."/>
            <person name="Floudas D."/>
            <person name="Copeland A."/>
            <person name="Barry K.W."/>
            <person name="Cichocki N."/>
            <person name="Veneault-Fourrey C."/>
            <person name="LaButti K."/>
            <person name="Lindquist E.A."/>
            <person name="Lipzen A."/>
            <person name="Lundell T."/>
            <person name="Morin E."/>
            <person name="Murat C."/>
            <person name="Riley R."/>
            <person name="Ohm R."/>
            <person name="Sun H."/>
            <person name="Tunlid A."/>
            <person name="Henrissat B."/>
            <person name="Grigoriev I.V."/>
            <person name="Hibbett D.S."/>
            <person name="Martin F."/>
        </authorList>
    </citation>
    <scope>NUCLEOTIDE SEQUENCE [LARGE SCALE GENOMIC DNA]</scope>
    <source>
        <strain evidence="17">MUT 4182</strain>
    </source>
</reference>
<evidence type="ECO:0000256" key="10">
    <source>
        <dbReference type="ARBA" id="ARBA00022884"/>
    </source>
</evidence>